<dbReference type="GO" id="GO:0016020">
    <property type="term" value="C:membrane"/>
    <property type="evidence" value="ECO:0007669"/>
    <property type="project" value="UniProtKB-SubCell"/>
</dbReference>
<dbReference type="Gene3D" id="1.20.1540.10">
    <property type="entry name" value="Rhomboid-like"/>
    <property type="match status" value="1"/>
</dbReference>
<dbReference type="Proteomes" id="UP000249725">
    <property type="component" value="Unassembled WGS sequence"/>
</dbReference>
<dbReference type="InterPro" id="IPR022764">
    <property type="entry name" value="Peptidase_S54_rhomboid_dom"/>
</dbReference>
<feature type="transmembrane region" description="Helical" evidence="6">
    <location>
        <begin position="95"/>
        <end position="113"/>
    </location>
</feature>
<dbReference type="Pfam" id="PF01694">
    <property type="entry name" value="Rhomboid"/>
    <property type="match status" value="1"/>
</dbReference>
<keyword evidence="2 6" id="KW-0812">Transmembrane</keyword>
<sequence>MGPMDVALFRDTSSGPRRPKPTGQGGGPGDPPGKEPMFNAPWPALLLVASIIGGYALQSRFPIDMVVAAGAFYPAALGEGRWATLVTALFLHGGWGHALMNGAFALAFAAAVSRFFGERLLGVVSFFAFYLTCGVLANLAYAALHPGGLEPLVGASGAVSGLMAAGARLLAGHGWLGPIRSRMVLGMGAAWVGLNLLIGLIGSAFLPGTGGAGVAWEAHIAGFLAGLVLVRPFAWLAHRA</sequence>
<evidence type="ECO:0000259" key="7">
    <source>
        <dbReference type="Pfam" id="PF01694"/>
    </source>
</evidence>
<feature type="transmembrane region" description="Helical" evidence="6">
    <location>
        <begin position="120"/>
        <end position="141"/>
    </location>
</feature>
<feature type="transmembrane region" description="Helical" evidence="6">
    <location>
        <begin position="65"/>
        <end position="83"/>
    </location>
</feature>
<comment type="subcellular location">
    <subcellularLocation>
        <location evidence="1">Membrane</location>
        <topology evidence="1">Multi-pass membrane protein</topology>
    </subcellularLocation>
</comment>
<evidence type="ECO:0000256" key="5">
    <source>
        <dbReference type="SAM" id="MobiDB-lite"/>
    </source>
</evidence>
<dbReference type="OrthoDB" id="9797190at2"/>
<reference evidence="9" key="1">
    <citation type="submission" date="2018-05" db="EMBL/GenBank/DDBJ databases">
        <authorList>
            <person name="Li X."/>
        </authorList>
    </citation>
    <scope>NUCLEOTIDE SEQUENCE [LARGE SCALE GENOMIC DNA]</scope>
    <source>
        <strain evidence="9">YIM 73061</strain>
    </source>
</reference>
<evidence type="ECO:0000256" key="4">
    <source>
        <dbReference type="ARBA" id="ARBA00023136"/>
    </source>
</evidence>
<proteinExistence type="predicted"/>
<dbReference type="InterPro" id="IPR035952">
    <property type="entry name" value="Rhomboid-like_sf"/>
</dbReference>
<evidence type="ECO:0000313" key="9">
    <source>
        <dbReference type="Proteomes" id="UP000249725"/>
    </source>
</evidence>
<dbReference type="SUPFAM" id="SSF144091">
    <property type="entry name" value="Rhomboid-like"/>
    <property type="match status" value="1"/>
</dbReference>
<dbReference type="GO" id="GO:0004252">
    <property type="term" value="F:serine-type endopeptidase activity"/>
    <property type="evidence" value="ECO:0007669"/>
    <property type="project" value="InterPro"/>
</dbReference>
<keyword evidence="8" id="KW-0378">Hydrolase</keyword>
<evidence type="ECO:0000256" key="2">
    <source>
        <dbReference type="ARBA" id="ARBA00022692"/>
    </source>
</evidence>
<comment type="caution">
    <text evidence="8">The sequence shown here is derived from an EMBL/GenBank/DDBJ whole genome shotgun (WGS) entry which is preliminary data.</text>
</comment>
<dbReference type="EMBL" id="QFYR01000001">
    <property type="protein sequence ID" value="RAK56412.1"/>
    <property type="molecule type" value="Genomic_DNA"/>
</dbReference>
<feature type="transmembrane region" description="Helical" evidence="6">
    <location>
        <begin position="153"/>
        <end position="171"/>
    </location>
</feature>
<name>A0A328AN39_9CAUL</name>
<feature type="domain" description="Peptidase S54 rhomboid" evidence="7">
    <location>
        <begin position="80"/>
        <end position="230"/>
    </location>
</feature>
<protein>
    <submittedName>
        <fullName evidence="8">Rhomboid family intramembrane serine protease</fullName>
    </submittedName>
</protein>
<accession>A0A328AN39</accession>
<evidence type="ECO:0000256" key="6">
    <source>
        <dbReference type="SAM" id="Phobius"/>
    </source>
</evidence>
<feature type="transmembrane region" description="Helical" evidence="6">
    <location>
        <begin position="218"/>
        <end position="237"/>
    </location>
</feature>
<organism evidence="8 9">
    <name type="scientific">Phenylobacterium deserti</name>
    <dbReference type="NCBI Taxonomy" id="1914756"/>
    <lineage>
        <taxon>Bacteria</taxon>
        <taxon>Pseudomonadati</taxon>
        <taxon>Pseudomonadota</taxon>
        <taxon>Alphaproteobacteria</taxon>
        <taxon>Caulobacterales</taxon>
        <taxon>Caulobacteraceae</taxon>
        <taxon>Phenylobacterium</taxon>
    </lineage>
</organism>
<evidence type="ECO:0000256" key="1">
    <source>
        <dbReference type="ARBA" id="ARBA00004141"/>
    </source>
</evidence>
<evidence type="ECO:0000256" key="3">
    <source>
        <dbReference type="ARBA" id="ARBA00022989"/>
    </source>
</evidence>
<feature type="region of interest" description="Disordered" evidence="5">
    <location>
        <begin position="9"/>
        <end position="34"/>
    </location>
</feature>
<keyword evidence="3 6" id="KW-1133">Transmembrane helix</keyword>
<keyword evidence="4 6" id="KW-0472">Membrane</keyword>
<evidence type="ECO:0000313" key="8">
    <source>
        <dbReference type="EMBL" id="RAK56412.1"/>
    </source>
</evidence>
<feature type="transmembrane region" description="Helical" evidence="6">
    <location>
        <begin position="40"/>
        <end position="58"/>
    </location>
</feature>
<keyword evidence="8" id="KW-0645">Protease</keyword>
<feature type="transmembrane region" description="Helical" evidence="6">
    <location>
        <begin position="183"/>
        <end position="206"/>
    </location>
</feature>
<dbReference type="GO" id="GO:0006508">
    <property type="term" value="P:proteolysis"/>
    <property type="evidence" value="ECO:0007669"/>
    <property type="project" value="UniProtKB-KW"/>
</dbReference>
<keyword evidence="9" id="KW-1185">Reference proteome</keyword>
<dbReference type="AlphaFoldDB" id="A0A328AN39"/>
<gene>
    <name evidence="8" type="ORF">DJ018_00015</name>
</gene>
<dbReference type="PANTHER" id="PTHR43066">
    <property type="entry name" value="RHOMBOID-RELATED PROTEIN"/>
    <property type="match status" value="1"/>
</dbReference>